<sequence>MSVQTLIRRVKQQYQGDEDRPLGGYLAVLGVYGGVTGGLTVLARSLRITPPTPSITDTALLSLATYKLSRLLTKDAVTSPLRAPFTRYEEPAGDGELMESVRGHGVQHAAGELLTCPFCLAVWVATGLTAGMVFAPRLTRLVCTTLTALALNDGLQLAYDNAKDAGDDS</sequence>
<feature type="transmembrane region" description="Helical" evidence="1">
    <location>
        <begin position="22"/>
        <end position="43"/>
    </location>
</feature>
<organism evidence="2 3">
    <name type="scientific">Kutzneria kofuensis</name>
    <dbReference type="NCBI Taxonomy" id="103725"/>
    <lineage>
        <taxon>Bacteria</taxon>
        <taxon>Bacillati</taxon>
        <taxon>Actinomycetota</taxon>
        <taxon>Actinomycetes</taxon>
        <taxon>Pseudonocardiales</taxon>
        <taxon>Pseudonocardiaceae</taxon>
        <taxon>Kutzneria</taxon>
    </lineage>
</organism>
<name>A0A7W9KR49_9PSEU</name>
<protein>
    <recommendedName>
        <fullName evidence="4">DUF1360 domain-containing protein</fullName>
    </recommendedName>
</protein>
<dbReference type="Pfam" id="PF07098">
    <property type="entry name" value="DUF1360"/>
    <property type="match status" value="1"/>
</dbReference>
<dbReference type="AlphaFoldDB" id="A0A7W9KR49"/>
<keyword evidence="1" id="KW-0812">Transmembrane</keyword>
<dbReference type="RefSeq" id="WP_184869636.1">
    <property type="nucleotide sequence ID" value="NZ_JACHIR010000002.1"/>
</dbReference>
<keyword evidence="3" id="KW-1185">Reference proteome</keyword>
<keyword evidence="1" id="KW-0472">Membrane</keyword>
<evidence type="ECO:0000313" key="2">
    <source>
        <dbReference type="EMBL" id="MBB5897181.1"/>
    </source>
</evidence>
<dbReference type="Proteomes" id="UP000585638">
    <property type="component" value="Unassembled WGS sequence"/>
</dbReference>
<evidence type="ECO:0008006" key="4">
    <source>
        <dbReference type="Google" id="ProtNLM"/>
    </source>
</evidence>
<dbReference type="InterPro" id="IPR010773">
    <property type="entry name" value="Mycophage_PG1_Gp7"/>
</dbReference>
<gene>
    <name evidence="2" type="ORF">BJ998_008440</name>
</gene>
<keyword evidence="1" id="KW-1133">Transmembrane helix</keyword>
<reference evidence="2 3" key="1">
    <citation type="submission" date="2020-08" db="EMBL/GenBank/DDBJ databases">
        <title>Sequencing the genomes of 1000 actinobacteria strains.</title>
        <authorList>
            <person name="Klenk H.-P."/>
        </authorList>
    </citation>
    <scope>NUCLEOTIDE SEQUENCE [LARGE SCALE GENOMIC DNA]</scope>
    <source>
        <strain evidence="2 3">DSM 43851</strain>
    </source>
</reference>
<evidence type="ECO:0000313" key="3">
    <source>
        <dbReference type="Proteomes" id="UP000585638"/>
    </source>
</evidence>
<dbReference type="EMBL" id="JACHIR010000002">
    <property type="protein sequence ID" value="MBB5897181.1"/>
    <property type="molecule type" value="Genomic_DNA"/>
</dbReference>
<proteinExistence type="predicted"/>
<evidence type="ECO:0000256" key="1">
    <source>
        <dbReference type="SAM" id="Phobius"/>
    </source>
</evidence>
<accession>A0A7W9KR49</accession>
<comment type="caution">
    <text evidence="2">The sequence shown here is derived from an EMBL/GenBank/DDBJ whole genome shotgun (WGS) entry which is preliminary data.</text>
</comment>